<feature type="compositionally biased region" description="Polar residues" evidence="1">
    <location>
        <begin position="14"/>
        <end position="29"/>
    </location>
</feature>
<reference evidence="3" key="2">
    <citation type="submission" date="2019-06" db="EMBL/GenBank/DDBJ databases">
        <title>Genomics analysis of Aphanomyces spp. identifies a new class of oomycete effector associated with host adaptation.</title>
        <authorList>
            <person name="Gaulin E."/>
        </authorList>
    </citation>
    <scope>NUCLEOTIDE SEQUENCE</scope>
    <source>
        <strain evidence="3">CBS 578.67</strain>
    </source>
</reference>
<dbReference type="InterPro" id="IPR001683">
    <property type="entry name" value="PX_dom"/>
</dbReference>
<name>A0A485LL81_9STRA</name>
<feature type="region of interest" description="Disordered" evidence="1">
    <location>
        <begin position="176"/>
        <end position="211"/>
    </location>
</feature>
<dbReference type="InterPro" id="IPR036871">
    <property type="entry name" value="PX_dom_sf"/>
</dbReference>
<accession>A0A485LL81</accession>
<evidence type="ECO:0000313" key="5">
    <source>
        <dbReference type="Proteomes" id="UP000332933"/>
    </source>
</evidence>
<feature type="region of interest" description="Disordered" evidence="1">
    <location>
        <begin position="297"/>
        <end position="348"/>
    </location>
</feature>
<evidence type="ECO:0000313" key="4">
    <source>
        <dbReference type="EMBL" id="VFT97729.1"/>
    </source>
</evidence>
<dbReference type="GO" id="GO:0035091">
    <property type="term" value="F:phosphatidylinositol binding"/>
    <property type="evidence" value="ECO:0007669"/>
    <property type="project" value="InterPro"/>
</dbReference>
<dbReference type="EMBL" id="CAADRA010006982">
    <property type="protein sequence ID" value="VFT97729.1"/>
    <property type="molecule type" value="Genomic_DNA"/>
</dbReference>
<proteinExistence type="predicted"/>
<evidence type="ECO:0000259" key="2">
    <source>
        <dbReference type="PROSITE" id="PS50195"/>
    </source>
</evidence>
<dbReference type="CDD" id="cd06093">
    <property type="entry name" value="PX_domain"/>
    <property type="match status" value="1"/>
</dbReference>
<dbReference type="Gene3D" id="3.30.1520.10">
    <property type="entry name" value="Phox-like domain"/>
    <property type="match status" value="1"/>
</dbReference>
<keyword evidence="5" id="KW-1185">Reference proteome</keyword>
<dbReference type="AlphaFoldDB" id="A0A485LL81"/>
<dbReference type="PROSITE" id="PS50195">
    <property type="entry name" value="PX"/>
    <property type="match status" value="1"/>
</dbReference>
<organism evidence="4 5">
    <name type="scientific">Aphanomyces stellatus</name>
    <dbReference type="NCBI Taxonomy" id="120398"/>
    <lineage>
        <taxon>Eukaryota</taxon>
        <taxon>Sar</taxon>
        <taxon>Stramenopiles</taxon>
        <taxon>Oomycota</taxon>
        <taxon>Saprolegniomycetes</taxon>
        <taxon>Saprolegniales</taxon>
        <taxon>Verrucalvaceae</taxon>
        <taxon>Aphanomyces</taxon>
    </lineage>
</organism>
<dbReference type="SUPFAM" id="SSF64268">
    <property type="entry name" value="PX domain"/>
    <property type="match status" value="1"/>
</dbReference>
<feature type="compositionally biased region" description="Basic and acidic residues" evidence="1">
    <location>
        <begin position="297"/>
        <end position="306"/>
    </location>
</feature>
<dbReference type="Proteomes" id="UP000332933">
    <property type="component" value="Unassembled WGS sequence"/>
</dbReference>
<gene>
    <name evidence="4" type="primary">Aste57867_21054</name>
    <name evidence="3" type="ORF">As57867_020986</name>
    <name evidence="4" type="ORF">ASTE57867_21054</name>
</gene>
<evidence type="ECO:0000313" key="3">
    <source>
        <dbReference type="EMBL" id="KAF0687198.1"/>
    </source>
</evidence>
<feature type="domain" description="PX" evidence="2">
    <location>
        <begin position="35"/>
        <end position="172"/>
    </location>
</feature>
<dbReference type="EMBL" id="VJMH01006956">
    <property type="protein sequence ID" value="KAF0687198.1"/>
    <property type="molecule type" value="Genomic_DNA"/>
</dbReference>
<protein>
    <submittedName>
        <fullName evidence="4">Aste57867_21054 protein</fullName>
    </submittedName>
</protein>
<feature type="region of interest" description="Disordered" evidence="1">
    <location>
        <begin position="1"/>
        <end position="29"/>
    </location>
</feature>
<evidence type="ECO:0000256" key="1">
    <source>
        <dbReference type="SAM" id="MobiDB-lite"/>
    </source>
</evidence>
<dbReference type="OrthoDB" id="72904at2759"/>
<sequence length="348" mass="38260">MSMYKTAPTAHRASFSQSQSGVMSPRLSTTSTSMNLDEMNIKTWILNTSLIENVTYYRILVRRGATSVIQETKRRYNEFLDFRDAILDVFETMPTCPRCMTIAKVVAGFDFPKKHYFSARSKVVVNYRMQAFRNFISMIVTKVFNPSPKCSTCAGKLVTVVLRFLLQNATILPENQVPRDGMRSAETPKSTRSDAGATGFHNFPRSTSAPMSSLRGMIGTPKASVAAPQSAPGGLAALPPSTAAAAAAASTAPVPEKYKAMHRYSVPQEEQEDMYDDFDDYVKPLARPEAMFDSFMHDKDSVKDSRGLSMSATSDVANEAPVPEGDGTSESSDDEDEIEMTGVFHTSK</sequence>
<reference evidence="4 5" key="1">
    <citation type="submission" date="2019-03" db="EMBL/GenBank/DDBJ databases">
        <authorList>
            <person name="Gaulin E."/>
            <person name="Dumas B."/>
        </authorList>
    </citation>
    <scope>NUCLEOTIDE SEQUENCE [LARGE SCALE GENOMIC DNA]</scope>
    <source>
        <strain evidence="4">CBS 568.67</strain>
    </source>
</reference>